<dbReference type="PANTHER" id="PTHR33798">
    <property type="entry name" value="FLAVOPROTEIN OXYGENASE"/>
    <property type="match status" value="1"/>
</dbReference>
<proteinExistence type="inferred from homology"/>
<evidence type="ECO:0000256" key="3">
    <source>
        <dbReference type="ARBA" id="ARBA00022643"/>
    </source>
</evidence>
<evidence type="ECO:0000313" key="6">
    <source>
        <dbReference type="EMBL" id="ADI00286.1"/>
    </source>
</evidence>
<dbReference type="PANTHER" id="PTHR33798:SF5">
    <property type="entry name" value="FLAVIN REDUCTASE LIKE DOMAIN-CONTAINING PROTEIN"/>
    <property type="match status" value="1"/>
</dbReference>
<dbReference type="RefSeq" id="WP_013173699.1">
    <property type="nucleotide sequence ID" value="NC_014219.1"/>
</dbReference>
<evidence type="ECO:0000256" key="4">
    <source>
        <dbReference type="ARBA" id="ARBA00038054"/>
    </source>
</evidence>
<reference evidence="6" key="1">
    <citation type="submission" date="2009-10" db="EMBL/GenBank/DDBJ databases">
        <title>Complete sequence of Bacillus selenitireducens MLS10.</title>
        <authorList>
            <consortium name="US DOE Joint Genome Institute"/>
            <person name="Lucas S."/>
            <person name="Copeland A."/>
            <person name="Lapidus A."/>
            <person name="Glavina del Rio T."/>
            <person name="Dalin E."/>
            <person name="Tice H."/>
            <person name="Bruce D."/>
            <person name="Goodwin L."/>
            <person name="Pitluck S."/>
            <person name="Sims D."/>
            <person name="Brettin T."/>
            <person name="Detter J.C."/>
            <person name="Han C."/>
            <person name="Larimer F."/>
            <person name="Land M."/>
            <person name="Hauser L."/>
            <person name="Kyrpides N."/>
            <person name="Ovchinnikova G."/>
            <person name="Stolz J."/>
        </authorList>
    </citation>
    <scope>NUCLEOTIDE SEQUENCE [LARGE SCALE GENOMIC DNA]</scope>
    <source>
        <strain evidence="6">MLS10</strain>
    </source>
</reference>
<comment type="cofactor">
    <cofactor evidence="1">
        <name>FMN</name>
        <dbReference type="ChEBI" id="CHEBI:58210"/>
    </cofactor>
</comment>
<dbReference type="GO" id="GO:0016646">
    <property type="term" value="F:oxidoreductase activity, acting on the CH-NH group of donors, NAD or NADP as acceptor"/>
    <property type="evidence" value="ECO:0007669"/>
    <property type="project" value="UniProtKB-ARBA"/>
</dbReference>
<keyword evidence="3" id="KW-0288">FMN</keyword>
<dbReference type="HOGENOM" id="CLU_059021_3_1_9"/>
<evidence type="ECO:0000259" key="5">
    <source>
        <dbReference type="SMART" id="SM00903"/>
    </source>
</evidence>
<name>D6XZ01_BACIE</name>
<comment type="similarity">
    <text evidence="4">Belongs to the flavoredoxin family.</text>
</comment>
<dbReference type="KEGG" id="bse:Bsel_2795"/>
<dbReference type="SMART" id="SM00903">
    <property type="entry name" value="Flavin_Reduct"/>
    <property type="match status" value="1"/>
</dbReference>
<dbReference type="STRING" id="439292.Bsel_2795"/>
<dbReference type="eggNOG" id="COG1853">
    <property type="taxonomic scope" value="Bacteria"/>
</dbReference>
<dbReference type="Pfam" id="PF01613">
    <property type="entry name" value="Flavin_Reduct"/>
    <property type="match status" value="1"/>
</dbReference>
<dbReference type="OrthoDB" id="9794638at2"/>
<dbReference type="AlphaFoldDB" id="D6XZ01"/>
<evidence type="ECO:0000256" key="2">
    <source>
        <dbReference type="ARBA" id="ARBA00022630"/>
    </source>
</evidence>
<dbReference type="InterPro" id="IPR012349">
    <property type="entry name" value="Split_barrel_FMN-bd"/>
</dbReference>
<dbReference type="EMBL" id="CP001791">
    <property type="protein sequence ID" value="ADI00286.1"/>
    <property type="molecule type" value="Genomic_DNA"/>
</dbReference>
<dbReference type="GO" id="GO:0010181">
    <property type="term" value="F:FMN binding"/>
    <property type="evidence" value="ECO:0007669"/>
    <property type="project" value="InterPro"/>
</dbReference>
<evidence type="ECO:0000313" key="7">
    <source>
        <dbReference type="Proteomes" id="UP000000271"/>
    </source>
</evidence>
<feature type="domain" description="Flavin reductase like" evidence="5">
    <location>
        <begin position="20"/>
        <end position="172"/>
    </location>
</feature>
<keyword evidence="7" id="KW-1185">Reference proteome</keyword>
<dbReference type="Proteomes" id="UP000000271">
    <property type="component" value="Chromosome"/>
</dbReference>
<keyword evidence="2" id="KW-0285">Flavoprotein</keyword>
<dbReference type="InterPro" id="IPR002563">
    <property type="entry name" value="Flavin_Rdtase-like_dom"/>
</dbReference>
<gene>
    <name evidence="6" type="ordered locus">Bsel_2795</name>
</gene>
<evidence type="ECO:0000256" key="1">
    <source>
        <dbReference type="ARBA" id="ARBA00001917"/>
    </source>
</evidence>
<sequence>MIHIDPKEWGKAENYKFLTSAVIPRPIAYVTSVSKEGVLNAAPFSYFNVVSAEPPILMVSIGRKNGVQKDTARNILEQGEFVVHMVTESNVKKVNRSAMALPPEESEVTRFKLNPEPSRFVSVPSLKDAPVRIECVLEKHLVFEEGESATDVIFGRIVQYVLDEKVAGKGESETGIVVKPKKAKVIGRLGGNRYIKQGKIFSLKRPVYKPKKR</sequence>
<dbReference type="SUPFAM" id="SSF50475">
    <property type="entry name" value="FMN-binding split barrel"/>
    <property type="match status" value="1"/>
</dbReference>
<organism evidence="6 7">
    <name type="scientific">Bacillus selenitireducens (strain ATCC 700615 / DSM 15326 / MLS10)</name>
    <dbReference type="NCBI Taxonomy" id="439292"/>
    <lineage>
        <taxon>Bacteria</taxon>
        <taxon>Bacillati</taxon>
        <taxon>Bacillota</taxon>
        <taxon>Bacilli</taxon>
        <taxon>Bacillales</taxon>
        <taxon>Bacillaceae</taxon>
        <taxon>Salisediminibacterium</taxon>
    </lineage>
</organism>
<protein>
    <submittedName>
        <fullName evidence="6">Flavin reductase domain protein FMN-binding protein</fullName>
    </submittedName>
</protein>
<dbReference type="Gene3D" id="2.30.110.10">
    <property type="entry name" value="Electron Transport, Fmn-binding Protein, Chain A"/>
    <property type="match status" value="1"/>
</dbReference>
<accession>D6XZ01</accession>